<evidence type="ECO:0000256" key="1">
    <source>
        <dbReference type="SAM" id="Phobius"/>
    </source>
</evidence>
<sequence>MDPDVRPRRTGILLTKFLCLTFGFLLFIPA</sequence>
<organism evidence="2">
    <name type="scientific">Rhizophora mucronata</name>
    <name type="common">Asiatic mangrove</name>
    <dbReference type="NCBI Taxonomy" id="61149"/>
    <lineage>
        <taxon>Eukaryota</taxon>
        <taxon>Viridiplantae</taxon>
        <taxon>Streptophyta</taxon>
        <taxon>Embryophyta</taxon>
        <taxon>Tracheophyta</taxon>
        <taxon>Spermatophyta</taxon>
        <taxon>Magnoliopsida</taxon>
        <taxon>eudicotyledons</taxon>
        <taxon>Gunneridae</taxon>
        <taxon>Pentapetalae</taxon>
        <taxon>rosids</taxon>
        <taxon>fabids</taxon>
        <taxon>Malpighiales</taxon>
        <taxon>Rhizophoraceae</taxon>
        <taxon>Rhizophora</taxon>
    </lineage>
</organism>
<keyword evidence="1" id="KW-0472">Membrane</keyword>
<feature type="transmembrane region" description="Helical" evidence="1">
    <location>
        <begin position="12"/>
        <end position="29"/>
    </location>
</feature>
<dbReference type="AlphaFoldDB" id="A0A2P2Q240"/>
<keyword evidence="1" id="KW-0812">Transmembrane</keyword>
<reference evidence="2" key="1">
    <citation type="submission" date="2018-02" db="EMBL/GenBank/DDBJ databases">
        <title>Rhizophora mucronata_Transcriptome.</title>
        <authorList>
            <person name="Meera S.P."/>
            <person name="Sreeshan A."/>
            <person name="Augustine A."/>
        </authorList>
    </citation>
    <scope>NUCLEOTIDE SEQUENCE</scope>
    <source>
        <tissue evidence="2">Leaf</tissue>
    </source>
</reference>
<proteinExistence type="predicted"/>
<accession>A0A2P2Q240</accession>
<keyword evidence="1" id="KW-1133">Transmembrane helix</keyword>
<evidence type="ECO:0000313" key="2">
    <source>
        <dbReference type="EMBL" id="MBX61051.1"/>
    </source>
</evidence>
<dbReference type="EMBL" id="GGEC01080567">
    <property type="protein sequence ID" value="MBX61051.1"/>
    <property type="molecule type" value="Transcribed_RNA"/>
</dbReference>
<name>A0A2P2Q240_RHIMU</name>
<protein>
    <submittedName>
        <fullName evidence="2">Uncharacterized protein</fullName>
    </submittedName>
</protein>